<dbReference type="Proteomes" id="UP000565572">
    <property type="component" value="Unassembled WGS sequence"/>
</dbReference>
<keyword evidence="3" id="KW-1185">Reference proteome</keyword>
<gene>
    <name evidence="2" type="ORF">FHX39_002248</name>
</gene>
<sequence>MSAPAGPAGVFDRAAATYDAVGVPWFGPIAAGLVAALEPQPGERVLDVGCGRGAVLGRVAPLVGAQGRAVGLDLAPEMVRRTAADLADLEWVEVLVGDAQAPDLPPRSYDVVASSLVLFFLDDPAAALRRWTELLVPGGRLGVTTFGEEDPRWRSVDAVFGPYLPARLKDARTSGATGPFDSDAGMEALLAEAGLVEVRTVRATVEARFRDVEHLLAFTWSHGQRAMWEAVPETDRDAVRTRIVERVAELGLGAPGFTFTQDVRHTLARRPLSPGG</sequence>
<dbReference type="Gene3D" id="3.40.50.150">
    <property type="entry name" value="Vaccinia Virus protein VP39"/>
    <property type="match status" value="1"/>
</dbReference>
<name>A0A7W5P778_9ACTN</name>
<dbReference type="PANTHER" id="PTHR43861:SF1">
    <property type="entry name" value="TRANS-ACONITATE 2-METHYLTRANSFERASE"/>
    <property type="match status" value="1"/>
</dbReference>
<evidence type="ECO:0000313" key="3">
    <source>
        <dbReference type="Proteomes" id="UP000565572"/>
    </source>
</evidence>
<evidence type="ECO:0000259" key="1">
    <source>
        <dbReference type="Pfam" id="PF08241"/>
    </source>
</evidence>
<accession>A0A7W5P778</accession>
<dbReference type="SUPFAM" id="SSF53335">
    <property type="entry name" value="S-adenosyl-L-methionine-dependent methyltransferases"/>
    <property type="match status" value="1"/>
</dbReference>
<comment type="caution">
    <text evidence="2">The sequence shown here is derived from an EMBL/GenBank/DDBJ whole genome shotgun (WGS) entry which is preliminary data.</text>
</comment>
<dbReference type="InterPro" id="IPR029063">
    <property type="entry name" value="SAM-dependent_MTases_sf"/>
</dbReference>
<dbReference type="RefSeq" id="WP_183338450.1">
    <property type="nucleotide sequence ID" value="NZ_JACHZG010000001.1"/>
</dbReference>
<evidence type="ECO:0000313" key="2">
    <source>
        <dbReference type="EMBL" id="MBB3327304.1"/>
    </source>
</evidence>
<organism evidence="2 3">
    <name type="scientific">Microlunatus antarcticus</name>
    <dbReference type="NCBI Taxonomy" id="53388"/>
    <lineage>
        <taxon>Bacteria</taxon>
        <taxon>Bacillati</taxon>
        <taxon>Actinomycetota</taxon>
        <taxon>Actinomycetes</taxon>
        <taxon>Propionibacteriales</taxon>
        <taxon>Propionibacteriaceae</taxon>
        <taxon>Microlunatus</taxon>
    </lineage>
</organism>
<keyword evidence="2" id="KW-0808">Transferase</keyword>
<reference evidence="2 3" key="1">
    <citation type="submission" date="2020-08" db="EMBL/GenBank/DDBJ databases">
        <title>Sequencing the genomes of 1000 actinobacteria strains.</title>
        <authorList>
            <person name="Klenk H.-P."/>
        </authorList>
    </citation>
    <scope>NUCLEOTIDE SEQUENCE [LARGE SCALE GENOMIC DNA]</scope>
    <source>
        <strain evidence="2 3">DSM 11053</strain>
    </source>
</reference>
<feature type="domain" description="Methyltransferase type 11" evidence="1">
    <location>
        <begin position="46"/>
        <end position="141"/>
    </location>
</feature>
<dbReference type="CDD" id="cd02440">
    <property type="entry name" value="AdoMet_MTases"/>
    <property type="match status" value="1"/>
</dbReference>
<dbReference type="GO" id="GO:0032259">
    <property type="term" value="P:methylation"/>
    <property type="evidence" value="ECO:0007669"/>
    <property type="project" value="UniProtKB-KW"/>
</dbReference>
<dbReference type="GO" id="GO:0008757">
    <property type="term" value="F:S-adenosylmethionine-dependent methyltransferase activity"/>
    <property type="evidence" value="ECO:0007669"/>
    <property type="project" value="InterPro"/>
</dbReference>
<dbReference type="Pfam" id="PF08241">
    <property type="entry name" value="Methyltransf_11"/>
    <property type="match status" value="1"/>
</dbReference>
<keyword evidence="2" id="KW-0489">Methyltransferase</keyword>
<proteinExistence type="predicted"/>
<dbReference type="InterPro" id="IPR013216">
    <property type="entry name" value="Methyltransf_11"/>
</dbReference>
<dbReference type="PANTHER" id="PTHR43861">
    <property type="entry name" value="TRANS-ACONITATE 2-METHYLTRANSFERASE-RELATED"/>
    <property type="match status" value="1"/>
</dbReference>
<dbReference type="EMBL" id="JACHZG010000001">
    <property type="protein sequence ID" value="MBB3327304.1"/>
    <property type="molecule type" value="Genomic_DNA"/>
</dbReference>
<dbReference type="AlphaFoldDB" id="A0A7W5P778"/>
<protein>
    <submittedName>
        <fullName evidence="2">SAM-dependent methyltransferase</fullName>
    </submittedName>
</protein>